<keyword evidence="4" id="KW-0539">Nucleus</keyword>
<dbReference type="InterPro" id="IPR036638">
    <property type="entry name" value="HLH_DNA-bd_sf"/>
</dbReference>
<gene>
    <name evidence="6" type="ORF">SAY87_019991</name>
</gene>
<protein>
    <submittedName>
        <fullName evidence="6">Uncharacterized protein</fullName>
    </submittedName>
</protein>
<keyword evidence="3" id="KW-0804">Transcription</keyword>
<keyword evidence="7" id="KW-1185">Reference proteome</keyword>
<keyword evidence="2" id="KW-0805">Transcription regulation</keyword>
<dbReference type="EMBL" id="JAXIOK010000012">
    <property type="protein sequence ID" value="KAK4758690.1"/>
    <property type="molecule type" value="Genomic_DNA"/>
</dbReference>
<dbReference type="GO" id="GO:0005634">
    <property type="term" value="C:nucleus"/>
    <property type="evidence" value="ECO:0007669"/>
    <property type="project" value="UniProtKB-SubCell"/>
</dbReference>
<dbReference type="Gene3D" id="4.10.280.10">
    <property type="entry name" value="Helix-loop-helix DNA-binding domain"/>
    <property type="match status" value="1"/>
</dbReference>
<dbReference type="Proteomes" id="UP001345219">
    <property type="component" value="Chromosome 15"/>
</dbReference>
<feature type="compositionally biased region" description="Polar residues" evidence="5">
    <location>
        <begin position="27"/>
        <end position="41"/>
    </location>
</feature>
<dbReference type="AlphaFoldDB" id="A0AAN7Q850"/>
<dbReference type="SUPFAM" id="SSF47459">
    <property type="entry name" value="HLH, helix-loop-helix DNA-binding domain"/>
    <property type="match status" value="1"/>
</dbReference>
<feature type="region of interest" description="Disordered" evidence="5">
    <location>
        <begin position="27"/>
        <end position="61"/>
    </location>
</feature>
<reference evidence="6 7" key="1">
    <citation type="journal article" date="2023" name="Hortic Res">
        <title>Pangenome of water caltrop reveals structural variations and asymmetric subgenome divergence after allopolyploidization.</title>
        <authorList>
            <person name="Zhang X."/>
            <person name="Chen Y."/>
            <person name="Wang L."/>
            <person name="Yuan Y."/>
            <person name="Fang M."/>
            <person name="Shi L."/>
            <person name="Lu R."/>
            <person name="Comes H.P."/>
            <person name="Ma Y."/>
            <person name="Chen Y."/>
            <person name="Huang G."/>
            <person name="Zhou Y."/>
            <person name="Zheng Z."/>
            <person name="Qiu Y."/>
        </authorList>
    </citation>
    <scope>NUCLEOTIDE SEQUENCE [LARGE SCALE GENOMIC DNA]</scope>
    <source>
        <tissue evidence="6">Roots</tissue>
    </source>
</reference>
<proteinExistence type="predicted"/>
<evidence type="ECO:0000256" key="4">
    <source>
        <dbReference type="ARBA" id="ARBA00023242"/>
    </source>
</evidence>
<comment type="subcellular location">
    <subcellularLocation>
        <location evidence="1">Nucleus</location>
    </subcellularLocation>
</comment>
<evidence type="ECO:0000256" key="1">
    <source>
        <dbReference type="ARBA" id="ARBA00004123"/>
    </source>
</evidence>
<comment type="caution">
    <text evidence="6">The sequence shown here is derived from an EMBL/GenBank/DDBJ whole genome shotgun (WGS) entry which is preliminary data.</text>
</comment>
<evidence type="ECO:0000256" key="2">
    <source>
        <dbReference type="ARBA" id="ARBA00023015"/>
    </source>
</evidence>
<evidence type="ECO:0000256" key="5">
    <source>
        <dbReference type="SAM" id="MobiDB-lite"/>
    </source>
</evidence>
<evidence type="ECO:0000313" key="7">
    <source>
        <dbReference type="Proteomes" id="UP001345219"/>
    </source>
</evidence>
<evidence type="ECO:0000256" key="3">
    <source>
        <dbReference type="ARBA" id="ARBA00023163"/>
    </source>
</evidence>
<evidence type="ECO:0000313" key="6">
    <source>
        <dbReference type="EMBL" id="KAK4758690.1"/>
    </source>
</evidence>
<sequence length="89" mass="9551">MDKASILGHTIRYVKQLLKKIQDLEAKNQQTEADQKSNSGVTAAARPSPDTSDKRKTRLVEGTGGVKSKAVVLAATAIGDQCAGFDHRE</sequence>
<dbReference type="GO" id="GO:0046983">
    <property type="term" value="F:protein dimerization activity"/>
    <property type="evidence" value="ECO:0007669"/>
    <property type="project" value="InterPro"/>
</dbReference>
<accession>A0AAN7Q850</accession>
<organism evidence="6 7">
    <name type="scientific">Trapa incisa</name>
    <dbReference type="NCBI Taxonomy" id="236973"/>
    <lineage>
        <taxon>Eukaryota</taxon>
        <taxon>Viridiplantae</taxon>
        <taxon>Streptophyta</taxon>
        <taxon>Embryophyta</taxon>
        <taxon>Tracheophyta</taxon>
        <taxon>Spermatophyta</taxon>
        <taxon>Magnoliopsida</taxon>
        <taxon>eudicotyledons</taxon>
        <taxon>Gunneridae</taxon>
        <taxon>Pentapetalae</taxon>
        <taxon>rosids</taxon>
        <taxon>malvids</taxon>
        <taxon>Myrtales</taxon>
        <taxon>Lythraceae</taxon>
        <taxon>Trapa</taxon>
    </lineage>
</organism>
<name>A0AAN7Q850_9MYRT</name>